<accession>J9D4Q4</accession>
<reference evidence="1" key="1">
    <citation type="journal article" date="2012" name="PLoS ONE">
        <title>Gene sets for utilization of primary and secondary nutrition supplies in the distal gut of endangered iberian lynx.</title>
        <authorList>
            <person name="Alcaide M."/>
            <person name="Messina E."/>
            <person name="Richter M."/>
            <person name="Bargiela R."/>
            <person name="Peplies J."/>
            <person name="Huws S.A."/>
            <person name="Newbold C.J."/>
            <person name="Golyshin P.N."/>
            <person name="Simon M.A."/>
            <person name="Lopez G."/>
            <person name="Yakimov M.M."/>
            <person name="Ferrer M."/>
        </authorList>
    </citation>
    <scope>NUCLEOTIDE SEQUENCE</scope>
</reference>
<dbReference type="AlphaFoldDB" id="J9D4Q4"/>
<proteinExistence type="predicted"/>
<gene>
    <name evidence="1" type="ORF">EVA_04238</name>
</gene>
<evidence type="ECO:0000313" key="1">
    <source>
        <dbReference type="EMBL" id="EJX07656.1"/>
    </source>
</evidence>
<protein>
    <submittedName>
        <fullName evidence="1">Uncharacterized protein</fullName>
    </submittedName>
</protein>
<comment type="caution">
    <text evidence="1">The sequence shown here is derived from an EMBL/GenBank/DDBJ whole genome shotgun (WGS) entry which is preliminary data.</text>
</comment>
<name>J9D4Q4_9ZZZZ</name>
<sequence>MRIFTHRQQDIGRKTIVHTIRTETSIFIDIKRLQFVQSPSKSS</sequence>
<dbReference type="EMBL" id="AMCI01000827">
    <property type="protein sequence ID" value="EJX07656.1"/>
    <property type="molecule type" value="Genomic_DNA"/>
</dbReference>
<organism evidence="1">
    <name type="scientific">gut metagenome</name>
    <dbReference type="NCBI Taxonomy" id="749906"/>
    <lineage>
        <taxon>unclassified sequences</taxon>
        <taxon>metagenomes</taxon>
        <taxon>organismal metagenomes</taxon>
    </lineage>
</organism>